<dbReference type="PROSITE" id="PS00658">
    <property type="entry name" value="FORK_HEAD_2"/>
    <property type="match status" value="1"/>
</dbReference>
<feature type="compositionally biased region" description="Gly residues" evidence="6">
    <location>
        <begin position="122"/>
        <end position="139"/>
    </location>
</feature>
<dbReference type="PANTHER" id="PTHR11829">
    <property type="entry name" value="FORKHEAD BOX PROTEIN"/>
    <property type="match status" value="1"/>
</dbReference>
<dbReference type="SUPFAM" id="SSF46785">
    <property type="entry name" value="Winged helix' DNA-binding domain"/>
    <property type="match status" value="1"/>
</dbReference>
<feature type="region of interest" description="Disordered" evidence="6">
    <location>
        <begin position="598"/>
        <end position="618"/>
    </location>
</feature>
<dbReference type="SMART" id="SM00339">
    <property type="entry name" value="FH"/>
    <property type="match status" value="1"/>
</dbReference>
<dbReference type="InterPro" id="IPR001766">
    <property type="entry name" value="Fork_head_dom"/>
</dbReference>
<dbReference type="Gene3D" id="1.10.10.10">
    <property type="entry name" value="Winged helix-like DNA-binding domain superfamily/Winged helix DNA-binding domain"/>
    <property type="match status" value="1"/>
</dbReference>
<dbReference type="GO" id="GO:0000981">
    <property type="term" value="F:DNA-binding transcription factor activity, RNA polymerase II-specific"/>
    <property type="evidence" value="ECO:0007669"/>
    <property type="project" value="TreeGrafter"/>
</dbReference>
<evidence type="ECO:0000313" key="9">
    <source>
        <dbReference type="Proteomes" id="UP000092444"/>
    </source>
</evidence>
<keyword evidence="3 5" id="KW-0238">DNA-binding</keyword>
<reference evidence="8" key="1">
    <citation type="submission" date="2020-05" db="UniProtKB">
        <authorList>
            <consortium name="EnsemblMetazoa"/>
        </authorList>
    </citation>
    <scope>IDENTIFICATION</scope>
    <source>
        <strain evidence="8">Yale</strain>
    </source>
</reference>
<sequence>MPKLTTPQIIEDDKQETVCLLKDFAAAEMRIYYHVWLEQLIMDAVPRIPPNSNSNFDRFIHRSWYILSTKLSFCALVKHRSEKKKVVARNGSPHQTTIDIMQKLYSETPTSGPVSMTSQSGASGGGGGNGAGGGGGGSSGNSSNNPNNNIANASNPGGNMSPLARAPYTMNAMNMPVGGGMSSVSPQTAATFGSSVLDSAAAVASMGGSMGAAAAMNSMAGNCMTPSSMGYASMGSPLAQMGNCMGAAGMSTMAAMSGYSSMASTTSARDLDTGSPSLNRSRVEKPTTYRRSYTHAKPPYSYISLITMAIQNNPSRMLTLSEIYQFIMDLFPFYRQNQQRWQNSIRHSLSFNDCFVKIPRTPDKPGKGSFWTLHPESGNMFENGCYLRRQKRFKDEKKEAQRQLHKSPSHSSMEATSPGKKDHEDSHHMHHHHHSRLDHHQLHHHHKDSGLGGTAGVLGSGHSKDAEALAMLHANAELACLGQQAAQHAPSHHHQHHQLQQEELSSITSMVNRCHPSLISDYHTSMHHLKQEPSGYAPPSHPFSINRLLPTESKADIKMYDMSQYAGYNALSPLTNSHAALGQESYYQSLGYHAPAAGSGQLSPSDLHEDSSNVTNDLNDDQAYQQHQQQLYNNYQQYAAAASSYRNWNHSLSLNGAAALQNLL</sequence>
<dbReference type="PROSITE" id="PS00657">
    <property type="entry name" value="FORK_HEAD_1"/>
    <property type="match status" value="1"/>
</dbReference>
<dbReference type="InterPro" id="IPR018122">
    <property type="entry name" value="TF_fork_head_CS_1"/>
</dbReference>
<dbReference type="PRINTS" id="PR00053">
    <property type="entry name" value="FORKHEAD"/>
</dbReference>
<feature type="compositionally biased region" description="Gly residues" evidence="6">
    <location>
        <begin position="450"/>
        <end position="459"/>
    </location>
</feature>
<dbReference type="GO" id="GO:0000978">
    <property type="term" value="F:RNA polymerase II cis-regulatory region sequence-specific DNA binding"/>
    <property type="evidence" value="ECO:0007669"/>
    <property type="project" value="TreeGrafter"/>
</dbReference>
<feature type="compositionally biased region" description="Basic residues" evidence="6">
    <location>
        <begin position="428"/>
        <end position="447"/>
    </location>
</feature>
<proteinExistence type="predicted"/>
<name>A0A1B0FLS3_GLOMM</name>
<comment type="subcellular location">
    <subcellularLocation>
        <location evidence="1 5">Nucleus</location>
    </subcellularLocation>
</comment>
<keyword evidence="9" id="KW-1185">Reference proteome</keyword>
<dbReference type="Pfam" id="PF00250">
    <property type="entry name" value="Forkhead"/>
    <property type="match status" value="1"/>
</dbReference>
<dbReference type="InterPro" id="IPR013638">
    <property type="entry name" value="Fork-head_N"/>
</dbReference>
<evidence type="ECO:0000256" key="2">
    <source>
        <dbReference type="ARBA" id="ARBA00022473"/>
    </source>
</evidence>
<feature type="region of interest" description="Disordered" evidence="6">
    <location>
        <begin position="108"/>
        <end position="158"/>
    </location>
</feature>
<evidence type="ECO:0000256" key="3">
    <source>
        <dbReference type="ARBA" id="ARBA00023125"/>
    </source>
</evidence>
<feature type="region of interest" description="Disordered" evidence="6">
    <location>
        <begin position="394"/>
        <end position="459"/>
    </location>
</feature>
<dbReference type="InterPro" id="IPR047388">
    <property type="entry name" value="FH-like_dFKH"/>
</dbReference>
<dbReference type="Pfam" id="PF08430">
    <property type="entry name" value="Forkhead_N"/>
    <property type="match status" value="1"/>
</dbReference>
<dbReference type="Proteomes" id="UP000092444">
    <property type="component" value="Unassembled WGS sequence"/>
</dbReference>
<evidence type="ECO:0000256" key="5">
    <source>
        <dbReference type="PROSITE-ProRule" id="PRU00089"/>
    </source>
</evidence>
<dbReference type="STRING" id="37546.A0A1B0FLS3"/>
<feature type="DNA-binding region" description="Fork-head" evidence="5">
    <location>
        <begin position="297"/>
        <end position="391"/>
    </location>
</feature>
<dbReference type="CDD" id="cd20041">
    <property type="entry name" value="FH_dFKH"/>
    <property type="match status" value="1"/>
</dbReference>
<accession>A0A1B0FLS3</accession>
<evidence type="ECO:0000259" key="7">
    <source>
        <dbReference type="PROSITE" id="PS50039"/>
    </source>
</evidence>
<dbReference type="VEuPathDB" id="VectorBase:GMOY004775"/>
<dbReference type="FunFam" id="1.10.10.10:FF:000042">
    <property type="entry name" value="hepatocyte nuclear factor 3-beta"/>
    <property type="match status" value="1"/>
</dbReference>
<evidence type="ECO:0000256" key="4">
    <source>
        <dbReference type="ARBA" id="ARBA00023242"/>
    </source>
</evidence>
<dbReference type="InterPro" id="IPR050211">
    <property type="entry name" value="FOX_domain-containing"/>
</dbReference>
<dbReference type="InterPro" id="IPR036390">
    <property type="entry name" value="WH_DNA-bd_sf"/>
</dbReference>
<feature type="domain" description="Fork-head" evidence="7">
    <location>
        <begin position="297"/>
        <end position="391"/>
    </location>
</feature>
<dbReference type="PhylomeDB" id="A0A1B0FLS3"/>
<dbReference type="EnsemblMetazoa" id="GMOY004775-RA">
    <property type="protein sequence ID" value="GMOY004775-PA"/>
    <property type="gene ID" value="GMOY004775"/>
</dbReference>
<protein>
    <recommendedName>
        <fullName evidence="7">Fork-head domain-containing protein</fullName>
    </recommendedName>
</protein>
<feature type="region of interest" description="Disordered" evidence="6">
    <location>
        <begin position="266"/>
        <end position="290"/>
    </location>
</feature>
<feature type="compositionally biased region" description="Low complexity" evidence="6">
    <location>
        <begin position="140"/>
        <end position="158"/>
    </location>
</feature>
<organism evidence="8 9">
    <name type="scientific">Glossina morsitans morsitans</name>
    <name type="common">Savannah tsetse fly</name>
    <dbReference type="NCBI Taxonomy" id="37546"/>
    <lineage>
        <taxon>Eukaryota</taxon>
        <taxon>Metazoa</taxon>
        <taxon>Ecdysozoa</taxon>
        <taxon>Arthropoda</taxon>
        <taxon>Hexapoda</taxon>
        <taxon>Insecta</taxon>
        <taxon>Pterygota</taxon>
        <taxon>Neoptera</taxon>
        <taxon>Endopterygota</taxon>
        <taxon>Diptera</taxon>
        <taxon>Brachycera</taxon>
        <taxon>Muscomorpha</taxon>
        <taxon>Hippoboscoidea</taxon>
        <taxon>Glossinidae</taxon>
        <taxon>Glossina</taxon>
    </lineage>
</organism>
<dbReference type="GO" id="GO:0019904">
    <property type="term" value="F:protein domain specific binding"/>
    <property type="evidence" value="ECO:0007669"/>
    <property type="project" value="InterPro"/>
</dbReference>
<keyword evidence="2" id="KW-0217">Developmental protein</keyword>
<dbReference type="GO" id="GO:0009653">
    <property type="term" value="P:anatomical structure morphogenesis"/>
    <property type="evidence" value="ECO:0007669"/>
    <property type="project" value="TreeGrafter"/>
</dbReference>
<dbReference type="InterPro" id="IPR030456">
    <property type="entry name" value="TF_fork_head_CS_2"/>
</dbReference>
<dbReference type="PROSITE" id="PS50039">
    <property type="entry name" value="FORK_HEAD_3"/>
    <property type="match status" value="1"/>
</dbReference>
<dbReference type="GO" id="GO:0005634">
    <property type="term" value="C:nucleus"/>
    <property type="evidence" value="ECO:0007669"/>
    <property type="project" value="UniProtKB-SubCell"/>
</dbReference>
<evidence type="ECO:0000256" key="6">
    <source>
        <dbReference type="SAM" id="MobiDB-lite"/>
    </source>
</evidence>
<dbReference type="EMBL" id="CCAG010015430">
    <property type="status" value="NOT_ANNOTATED_CDS"/>
    <property type="molecule type" value="Genomic_DNA"/>
</dbReference>
<dbReference type="PANTHER" id="PTHR11829:SF380">
    <property type="entry name" value="PROTEIN FORK HEAD"/>
    <property type="match status" value="1"/>
</dbReference>
<dbReference type="InterPro" id="IPR036388">
    <property type="entry name" value="WH-like_DNA-bd_sf"/>
</dbReference>
<evidence type="ECO:0000256" key="1">
    <source>
        <dbReference type="ARBA" id="ARBA00004123"/>
    </source>
</evidence>
<keyword evidence="4 5" id="KW-0539">Nucleus</keyword>
<dbReference type="AlphaFoldDB" id="A0A1B0FLS3"/>
<evidence type="ECO:0000313" key="8">
    <source>
        <dbReference type="EnsemblMetazoa" id="GMOY004775-PA"/>
    </source>
</evidence>
<feature type="compositionally biased region" description="Polar residues" evidence="6">
    <location>
        <begin position="108"/>
        <end position="119"/>
    </location>
</feature>
<dbReference type="GO" id="GO:0030154">
    <property type="term" value="P:cell differentiation"/>
    <property type="evidence" value="ECO:0007669"/>
    <property type="project" value="TreeGrafter"/>
</dbReference>